<dbReference type="RefSeq" id="WP_054208340.1">
    <property type="nucleotide sequence ID" value="NZ_LGSZ01000028.1"/>
</dbReference>
<name>A0A0N1F4V4_9HYPH</name>
<keyword evidence="3" id="KW-1185">Reference proteome</keyword>
<dbReference type="PANTHER" id="PTHR40943">
    <property type="entry name" value="CYTOPLASMIC PROTEIN-RELATED"/>
    <property type="match status" value="1"/>
</dbReference>
<dbReference type="Pfam" id="PF05899">
    <property type="entry name" value="Cupin_3"/>
    <property type="match status" value="1"/>
</dbReference>
<protein>
    <recommendedName>
        <fullName evidence="1">(S)-ureidoglycine aminohydrolase cupin domain-containing protein</fullName>
    </recommendedName>
</protein>
<dbReference type="Gene3D" id="2.60.120.10">
    <property type="entry name" value="Jelly Rolls"/>
    <property type="match status" value="1"/>
</dbReference>
<accession>A0A0N1F4V4</accession>
<dbReference type="CDD" id="cd02227">
    <property type="entry name" value="cupin_TM1112-like"/>
    <property type="match status" value="1"/>
</dbReference>
<dbReference type="AlphaFoldDB" id="A0A0N1F4V4"/>
<sequence>MEGYVRPRGFHVVEGDPQCRNWRHYLAEEGGVTTSSGLWQSTQGVFAFRFEHWEFFHVISGIVEVTPEGGAPMTLRAGDAMVMEPGFTGRWQVVETMLKHYVTRLSV</sequence>
<organism evidence="2 3">
    <name type="scientific">Bosea vaviloviae</name>
    <dbReference type="NCBI Taxonomy" id="1526658"/>
    <lineage>
        <taxon>Bacteria</taxon>
        <taxon>Pseudomonadati</taxon>
        <taxon>Pseudomonadota</taxon>
        <taxon>Alphaproteobacteria</taxon>
        <taxon>Hyphomicrobiales</taxon>
        <taxon>Boseaceae</taxon>
        <taxon>Bosea</taxon>
    </lineage>
</organism>
<comment type="caution">
    <text evidence="2">The sequence shown here is derived from an EMBL/GenBank/DDBJ whole genome shotgun (WGS) entry which is preliminary data.</text>
</comment>
<dbReference type="EMBL" id="LGSZ01000028">
    <property type="protein sequence ID" value="KPH81510.1"/>
    <property type="molecule type" value="Genomic_DNA"/>
</dbReference>
<dbReference type="Proteomes" id="UP000037822">
    <property type="component" value="Unassembled WGS sequence"/>
</dbReference>
<feature type="domain" description="(S)-ureidoglycine aminohydrolase cupin" evidence="1">
    <location>
        <begin position="33"/>
        <end position="101"/>
    </location>
</feature>
<evidence type="ECO:0000259" key="1">
    <source>
        <dbReference type="Pfam" id="PF05899"/>
    </source>
</evidence>
<dbReference type="PATRIC" id="fig|1526658.3.peg.2077"/>
<evidence type="ECO:0000313" key="2">
    <source>
        <dbReference type="EMBL" id="KPH81510.1"/>
    </source>
</evidence>
<reference evidence="2 3" key="1">
    <citation type="submission" date="2015-07" db="EMBL/GenBank/DDBJ databases">
        <title>Whole genome sequencing of Bosea vaviloviae isolated from cave pool.</title>
        <authorList>
            <person name="Tan N.E.H."/>
            <person name="Lee Y.P."/>
            <person name="Gan H.M."/>
            <person name="Barton H."/>
            <person name="Savka M.A."/>
        </authorList>
    </citation>
    <scope>NUCLEOTIDE SEQUENCE [LARGE SCALE GENOMIC DNA]</scope>
    <source>
        <strain evidence="2 3">SD260</strain>
    </source>
</reference>
<dbReference type="PANTHER" id="PTHR40943:SF1">
    <property type="entry name" value="CYTOPLASMIC PROTEIN"/>
    <property type="match status" value="1"/>
</dbReference>
<gene>
    <name evidence="2" type="ORF">AE618_07040</name>
</gene>
<dbReference type="InterPro" id="IPR008579">
    <property type="entry name" value="UGlyAH_Cupin_dom"/>
</dbReference>
<dbReference type="InterPro" id="IPR011051">
    <property type="entry name" value="RmlC_Cupin_sf"/>
</dbReference>
<proteinExistence type="predicted"/>
<evidence type="ECO:0000313" key="3">
    <source>
        <dbReference type="Proteomes" id="UP000037822"/>
    </source>
</evidence>
<dbReference type="InterPro" id="IPR014710">
    <property type="entry name" value="RmlC-like_jellyroll"/>
</dbReference>
<dbReference type="SUPFAM" id="SSF51182">
    <property type="entry name" value="RmlC-like cupins"/>
    <property type="match status" value="1"/>
</dbReference>